<sequence>MLLNISVAEVSSVYHEQRKKSKLKKLANATNKTEEIEVFLTYKEIQRVEVNHYGSGHPDKQEKRKTKEKMDSECD</sequence>
<evidence type="ECO:0000256" key="1">
    <source>
        <dbReference type="SAM" id="MobiDB-lite"/>
    </source>
</evidence>
<accession>A0A0B7B4Q2</accession>
<name>A0A0B7B4Q2_9EUPU</name>
<dbReference type="EMBL" id="HACG01040225">
    <property type="protein sequence ID" value="CEK87090.1"/>
    <property type="molecule type" value="Transcribed_RNA"/>
</dbReference>
<organism evidence="2">
    <name type="scientific">Arion vulgaris</name>
    <dbReference type="NCBI Taxonomy" id="1028688"/>
    <lineage>
        <taxon>Eukaryota</taxon>
        <taxon>Metazoa</taxon>
        <taxon>Spiralia</taxon>
        <taxon>Lophotrochozoa</taxon>
        <taxon>Mollusca</taxon>
        <taxon>Gastropoda</taxon>
        <taxon>Heterobranchia</taxon>
        <taxon>Euthyneura</taxon>
        <taxon>Panpulmonata</taxon>
        <taxon>Eupulmonata</taxon>
        <taxon>Stylommatophora</taxon>
        <taxon>Helicina</taxon>
        <taxon>Arionoidea</taxon>
        <taxon>Arionidae</taxon>
        <taxon>Arion</taxon>
    </lineage>
</organism>
<reference evidence="2" key="1">
    <citation type="submission" date="2014-12" db="EMBL/GenBank/DDBJ databases">
        <title>Insight into the proteome of Arion vulgaris.</title>
        <authorList>
            <person name="Aradska J."/>
            <person name="Bulat T."/>
            <person name="Smidak R."/>
            <person name="Sarate P."/>
            <person name="Gangsoo J."/>
            <person name="Sialana F."/>
            <person name="Bilban M."/>
            <person name="Lubec G."/>
        </authorList>
    </citation>
    <scope>NUCLEOTIDE SEQUENCE</scope>
    <source>
        <tissue evidence="2">Skin</tissue>
    </source>
</reference>
<dbReference type="AlphaFoldDB" id="A0A0B7B4Q2"/>
<protein>
    <submittedName>
        <fullName evidence="2">Uncharacterized protein</fullName>
    </submittedName>
</protein>
<proteinExistence type="predicted"/>
<feature type="region of interest" description="Disordered" evidence="1">
    <location>
        <begin position="51"/>
        <end position="75"/>
    </location>
</feature>
<gene>
    <name evidence="2" type="primary">ORF157278</name>
</gene>
<evidence type="ECO:0000313" key="2">
    <source>
        <dbReference type="EMBL" id="CEK87090.1"/>
    </source>
</evidence>